<comment type="caution">
    <text evidence="1">The sequence shown here is derived from an EMBL/GenBank/DDBJ whole genome shotgun (WGS) entry which is preliminary data.</text>
</comment>
<dbReference type="EMBL" id="BQKE01000004">
    <property type="protein sequence ID" value="GJM64107.1"/>
    <property type="molecule type" value="Genomic_DNA"/>
</dbReference>
<gene>
    <name evidence="1" type="ORF">PEDI_46590</name>
</gene>
<accession>A0AAN5AMS8</accession>
<evidence type="ECO:0000313" key="1">
    <source>
        <dbReference type="EMBL" id="GJM64107.1"/>
    </source>
</evidence>
<proteinExistence type="predicted"/>
<reference evidence="1 2" key="1">
    <citation type="submission" date="2021-12" db="EMBL/GenBank/DDBJ databases">
        <title>Genome sequencing of bacteria with rrn-lacking chromosome and rrn-plasmid.</title>
        <authorList>
            <person name="Anda M."/>
            <person name="Iwasaki W."/>
        </authorList>
    </citation>
    <scope>NUCLEOTIDE SEQUENCE [LARGE SCALE GENOMIC DNA]</scope>
    <source>
        <strain evidence="1 2">NBRC 15940</strain>
    </source>
</reference>
<dbReference type="Proteomes" id="UP001310022">
    <property type="component" value="Unassembled WGS sequence"/>
</dbReference>
<keyword evidence="2" id="KW-1185">Reference proteome</keyword>
<organism evidence="1 2">
    <name type="scientific">Persicobacter diffluens</name>
    <dbReference type="NCBI Taxonomy" id="981"/>
    <lineage>
        <taxon>Bacteria</taxon>
        <taxon>Pseudomonadati</taxon>
        <taxon>Bacteroidota</taxon>
        <taxon>Cytophagia</taxon>
        <taxon>Cytophagales</taxon>
        <taxon>Persicobacteraceae</taxon>
        <taxon>Persicobacter</taxon>
    </lineage>
</organism>
<sequence length="51" mass="6324">MLQLHDKYRRRGMNYQKQNLSFNLIIFRIYKLKVGYINLLRPRLQLLTKIT</sequence>
<dbReference type="AlphaFoldDB" id="A0AAN5AMS8"/>
<protein>
    <submittedName>
        <fullName evidence="1">Uncharacterized protein</fullName>
    </submittedName>
</protein>
<evidence type="ECO:0000313" key="2">
    <source>
        <dbReference type="Proteomes" id="UP001310022"/>
    </source>
</evidence>
<name>A0AAN5AMS8_9BACT</name>